<accession>A0A2N9I6S3</accession>
<protein>
    <recommendedName>
        <fullName evidence="2">DDHD domain-containing protein</fullName>
    </recommendedName>
</protein>
<feature type="compositionally biased region" description="Basic and acidic residues" evidence="1">
    <location>
        <begin position="1"/>
        <end position="13"/>
    </location>
</feature>
<dbReference type="PANTHER" id="PTHR23509">
    <property type="entry name" value="PA-PL1 PHOSPHOLIPASE FAMILY"/>
    <property type="match status" value="1"/>
</dbReference>
<evidence type="ECO:0000259" key="2">
    <source>
        <dbReference type="PROSITE" id="PS51043"/>
    </source>
</evidence>
<dbReference type="PROSITE" id="PS51043">
    <property type="entry name" value="DDHD"/>
    <property type="match status" value="1"/>
</dbReference>
<dbReference type="GO" id="GO:0004620">
    <property type="term" value="F:phospholipase activity"/>
    <property type="evidence" value="ECO:0007669"/>
    <property type="project" value="TreeGrafter"/>
</dbReference>
<feature type="region of interest" description="Disordered" evidence="1">
    <location>
        <begin position="145"/>
        <end position="165"/>
    </location>
</feature>
<sequence length="272" mass="30812">MDWMYKEHARNEESSPDMNNQCSLCDPSTKLEDKNFTVINENEDRVDHFEDIISSQTDLDAENEEGDAEDSSTIVGPITSDLDELTAKAMDSKQPGVEKDIDGLEKMAEEVCENEGNKDKAIKLLRKEIDSLKTKIVELEKQCGGGDTRLHQGNKEDPATIREQPIDEKLPSVQDDAPKNYTPYIKYTKLEFKVDTFFAVGSPLGVFLALRNIRIGIGKGKEYWGEENISEEMPACRQMFNIFHPFDPVAYRIGVYEWLDVVSTGYFVFSSS</sequence>
<feature type="compositionally biased region" description="Acidic residues" evidence="1">
    <location>
        <begin position="59"/>
        <end position="70"/>
    </location>
</feature>
<proteinExistence type="predicted"/>
<dbReference type="GO" id="GO:0046872">
    <property type="term" value="F:metal ion binding"/>
    <property type="evidence" value="ECO:0007669"/>
    <property type="project" value="InterPro"/>
</dbReference>
<dbReference type="EMBL" id="OIVN01004946">
    <property type="protein sequence ID" value="SPD20108.1"/>
    <property type="molecule type" value="Genomic_DNA"/>
</dbReference>
<gene>
    <name evidence="3" type="ORF">FSB_LOCUS47990</name>
</gene>
<feature type="compositionally biased region" description="Basic and acidic residues" evidence="1">
    <location>
        <begin position="148"/>
        <end position="165"/>
    </location>
</feature>
<dbReference type="GO" id="GO:0005737">
    <property type="term" value="C:cytoplasm"/>
    <property type="evidence" value="ECO:0007669"/>
    <property type="project" value="TreeGrafter"/>
</dbReference>
<reference evidence="3" key="1">
    <citation type="submission" date="2018-02" db="EMBL/GenBank/DDBJ databases">
        <authorList>
            <person name="Cohen D.B."/>
            <person name="Kent A.D."/>
        </authorList>
    </citation>
    <scope>NUCLEOTIDE SEQUENCE</scope>
</reference>
<feature type="region of interest" description="Disordered" evidence="1">
    <location>
        <begin position="1"/>
        <end position="21"/>
    </location>
</feature>
<name>A0A2N9I6S3_FAGSY</name>
<evidence type="ECO:0000313" key="3">
    <source>
        <dbReference type="EMBL" id="SPD20108.1"/>
    </source>
</evidence>
<dbReference type="InterPro" id="IPR004177">
    <property type="entry name" value="DDHD_dom"/>
</dbReference>
<dbReference type="AlphaFoldDB" id="A0A2N9I6S3"/>
<evidence type="ECO:0000256" key="1">
    <source>
        <dbReference type="SAM" id="MobiDB-lite"/>
    </source>
</evidence>
<dbReference type="Pfam" id="PF02862">
    <property type="entry name" value="DDHD"/>
    <property type="match status" value="1"/>
</dbReference>
<organism evidence="3">
    <name type="scientific">Fagus sylvatica</name>
    <name type="common">Beechnut</name>
    <dbReference type="NCBI Taxonomy" id="28930"/>
    <lineage>
        <taxon>Eukaryota</taxon>
        <taxon>Viridiplantae</taxon>
        <taxon>Streptophyta</taxon>
        <taxon>Embryophyta</taxon>
        <taxon>Tracheophyta</taxon>
        <taxon>Spermatophyta</taxon>
        <taxon>Magnoliopsida</taxon>
        <taxon>eudicotyledons</taxon>
        <taxon>Gunneridae</taxon>
        <taxon>Pentapetalae</taxon>
        <taxon>rosids</taxon>
        <taxon>fabids</taxon>
        <taxon>Fagales</taxon>
        <taxon>Fagaceae</taxon>
        <taxon>Fagus</taxon>
    </lineage>
</organism>
<dbReference type="PANTHER" id="PTHR23509:SF10">
    <property type="entry name" value="LD21067P"/>
    <property type="match status" value="1"/>
</dbReference>
<feature type="region of interest" description="Disordered" evidence="1">
    <location>
        <begin position="55"/>
        <end position="76"/>
    </location>
</feature>
<dbReference type="InterPro" id="IPR058055">
    <property type="entry name" value="PA-PLA1"/>
</dbReference>
<dbReference type="SMART" id="SM01127">
    <property type="entry name" value="DDHD"/>
    <property type="match status" value="1"/>
</dbReference>
<feature type="domain" description="DDHD" evidence="2">
    <location>
        <begin position="190"/>
        <end position="272"/>
    </location>
</feature>